<feature type="transmembrane region" description="Helical" evidence="1">
    <location>
        <begin position="30"/>
        <end position="51"/>
    </location>
</feature>
<dbReference type="OrthoDB" id="2676384at2759"/>
<dbReference type="EMBL" id="JABBWM010000010">
    <property type="protein sequence ID" value="KAG2114268.1"/>
    <property type="molecule type" value="Genomic_DNA"/>
</dbReference>
<keyword evidence="1" id="KW-1133">Transmembrane helix</keyword>
<accession>A0A9P7JXH4</accession>
<dbReference type="GeneID" id="64698477"/>
<reference evidence="2" key="1">
    <citation type="journal article" date="2020" name="New Phytol.">
        <title>Comparative genomics reveals dynamic genome evolution in host specialist ectomycorrhizal fungi.</title>
        <authorList>
            <person name="Lofgren L.A."/>
            <person name="Nguyen N.H."/>
            <person name="Vilgalys R."/>
            <person name="Ruytinx J."/>
            <person name="Liao H.L."/>
            <person name="Branco S."/>
            <person name="Kuo A."/>
            <person name="LaButti K."/>
            <person name="Lipzen A."/>
            <person name="Andreopoulos W."/>
            <person name="Pangilinan J."/>
            <person name="Riley R."/>
            <person name="Hundley H."/>
            <person name="Na H."/>
            <person name="Barry K."/>
            <person name="Grigoriev I.V."/>
            <person name="Stajich J.E."/>
            <person name="Kennedy P.G."/>
        </authorList>
    </citation>
    <scope>NUCLEOTIDE SEQUENCE</scope>
    <source>
        <strain evidence="2">FC423</strain>
    </source>
</reference>
<sequence length="113" mass="12960">MGLMILTLIRAVQSWRINPSRMYAVLVTHNVSYYACGFVLSVTNILISLLLQDPPYQIILYDFQFIILVILATRMHLHLWKVNRNPHDITSTLVPMSNMSFADDAVPLTDHFA</sequence>
<keyword evidence="1" id="KW-0472">Membrane</keyword>
<dbReference type="Proteomes" id="UP000823399">
    <property type="component" value="Unassembled WGS sequence"/>
</dbReference>
<keyword evidence="1" id="KW-0812">Transmembrane</keyword>
<dbReference type="AlphaFoldDB" id="A0A9P7JXH4"/>
<organism evidence="2 3">
    <name type="scientific">Suillus discolor</name>
    <dbReference type="NCBI Taxonomy" id="1912936"/>
    <lineage>
        <taxon>Eukaryota</taxon>
        <taxon>Fungi</taxon>
        <taxon>Dikarya</taxon>
        <taxon>Basidiomycota</taxon>
        <taxon>Agaricomycotina</taxon>
        <taxon>Agaricomycetes</taxon>
        <taxon>Agaricomycetidae</taxon>
        <taxon>Boletales</taxon>
        <taxon>Suillineae</taxon>
        <taxon>Suillaceae</taxon>
        <taxon>Suillus</taxon>
    </lineage>
</organism>
<comment type="caution">
    <text evidence="2">The sequence shown here is derived from an EMBL/GenBank/DDBJ whole genome shotgun (WGS) entry which is preliminary data.</text>
</comment>
<feature type="transmembrane region" description="Helical" evidence="1">
    <location>
        <begin position="58"/>
        <end position="77"/>
    </location>
</feature>
<dbReference type="RefSeq" id="XP_041296381.1">
    <property type="nucleotide sequence ID" value="XM_041436218.1"/>
</dbReference>
<evidence type="ECO:0000313" key="3">
    <source>
        <dbReference type="Proteomes" id="UP000823399"/>
    </source>
</evidence>
<evidence type="ECO:0000256" key="1">
    <source>
        <dbReference type="SAM" id="Phobius"/>
    </source>
</evidence>
<evidence type="ECO:0000313" key="2">
    <source>
        <dbReference type="EMBL" id="KAG2114268.1"/>
    </source>
</evidence>
<proteinExistence type="predicted"/>
<protein>
    <submittedName>
        <fullName evidence="2">Uncharacterized protein</fullName>
    </submittedName>
</protein>
<gene>
    <name evidence="2" type="ORF">F5147DRAFT_678750</name>
</gene>
<keyword evidence="3" id="KW-1185">Reference proteome</keyword>
<name>A0A9P7JXH4_9AGAM</name>